<comment type="caution">
    <text evidence="3">The sequence shown here is derived from an EMBL/GenBank/DDBJ whole genome shotgun (WGS) entry which is preliminary data.</text>
</comment>
<keyword evidence="4" id="KW-1185">Reference proteome</keyword>
<dbReference type="GO" id="GO:0009793">
    <property type="term" value="P:embryo development ending in seed dormancy"/>
    <property type="evidence" value="ECO:0007669"/>
    <property type="project" value="InterPro"/>
</dbReference>
<sequence>MEAAKETAANIGASAKSGKEKTKAIIQEKMENMTAHTQVEKEEAEKKKQERVRKAEAEKLEAMEENAAAREQIHAGYGHPGDHRRSPAVPGEDHVEAGVASSRPIGLDTGTGTPAAAHNPRVGSTHPDDQPHGTGGA</sequence>
<evidence type="ECO:0000313" key="3">
    <source>
        <dbReference type="EMBL" id="KAJ0988127.1"/>
    </source>
</evidence>
<evidence type="ECO:0000256" key="1">
    <source>
        <dbReference type="ARBA" id="ARBA00010975"/>
    </source>
</evidence>
<dbReference type="AlphaFoldDB" id="A0A9D5HU26"/>
<dbReference type="Pfam" id="PF03760">
    <property type="entry name" value="LEA_1"/>
    <property type="match status" value="1"/>
</dbReference>
<comment type="similarity">
    <text evidence="1">Belongs to the LEA type 1 family.</text>
</comment>
<evidence type="ECO:0000256" key="2">
    <source>
        <dbReference type="SAM" id="MobiDB-lite"/>
    </source>
</evidence>
<proteinExistence type="inferred from homology"/>
<dbReference type="Proteomes" id="UP001085076">
    <property type="component" value="Miscellaneous, Linkage group lg01"/>
</dbReference>
<evidence type="ECO:0000313" key="4">
    <source>
        <dbReference type="Proteomes" id="UP001085076"/>
    </source>
</evidence>
<dbReference type="EMBL" id="JAGGNH010000001">
    <property type="protein sequence ID" value="KAJ0988127.1"/>
    <property type="molecule type" value="Genomic_DNA"/>
</dbReference>
<accession>A0A9D5HU26</accession>
<feature type="compositionally biased region" description="Basic and acidic residues" evidence="2">
    <location>
        <begin position="17"/>
        <end position="31"/>
    </location>
</feature>
<protein>
    <submittedName>
        <fullName evidence="3">Uncharacterized protein</fullName>
    </submittedName>
</protein>
<feature type="compositionally biased region" description="Basic and acidic residues" evidence="2">
    <location>
        <begin position="80"/>
        <end position="96"/>
    </location>
</feature>
<feature type="compositionally biased region" description="Basic and acidic residues" evidence="2">
    <location>
        <begin position="38"/>
        <end position="73"/>
    </location>
</feature>
<reference evidence="3" key="2">
    <citation type="journal article" date="2022" name="Hortic Res">
        <title>The genome of Dioscorea zingiberensis sheds light on the biosynthesis, origin and evolution of the medicinally important diosgenin saponins.</title>
        <authorList>
            <person name="Li Y."/>
            <person name="Tan C."/>
            <person name="Li Z."/>
            <person name="Guo J."/>
            <person name="Li S."/>
            <person name="Chen X."/>
            <person name="Wang C."/>
            <person name="Dai X."/>
            <person name="Yang H."/>
            <person name="Song W."/>
            <person name="Hou L."/>
            <person name="Xu J."/>
            <person name="Tong Z."/>
            <person name="Xu A."/>
            <person name="Yuan X."/>
            <person name="Wang W."/>
            <person name="Yang Q."/>
            <person name="Chen L."/>
            <person name="Sun Z."/>
            <person name="Wang K."/>
            <person name="Pan B."/>
            <person name="Chen J."/>
            <person name="Bao Y."/>
            <person name="Liu F."/>
            <person name="Qi X."/>
            <person name="Gang D.R."/>
            <person name="Wen J."/>
            <person name="Li J."/>
        </authorList>
    </citation>
    <scope>NUCLEOTIDE SEQUENCE</scope>
    <source>
        <strain evidence="3">Dzin_1.0</strain>
    </source>
</reference>
<organism evidence="3 4">
    <name type="scientific">Dioscorea zingiberensis</name>
    <dbReference type="NCBI Taxonomy" id="325984"/>
    <lineage>
        <taxon>Eukaryota</taxon>
        <taxon>Viridiplantae</taxon>
        <taxon>Streptophyta</taxon>
        <taxon>Embryophyta</taxon>
        <taxon>Tracheophyta</taxon>
        <taxon>Spermatophyta</taxon>
        <taxon>Magnoliopsida</taxon>
        <taxon>Liliopsida</taxon>
        <taxon>Dioscoreales</taxon>
        <taxon>Dioscoreaceae</taxon>
        <taxon>Dioscorea</taxon>
    </lineage>
</organism>
<name>A0A9D5HU26_9LILI</name>
<dbReference type="InterPro" id="IPR005513">
    <property type="entry name" value="LEA_1"/>
</dbReference>
<dbReference type="PANTHER" id="PTHR33493:SF2">
    <property type="entry name" value="LATE EMBRYOGENESIS ABUNDANT PROTEIN 46"/>
    <property type="match status" value="1"/>
</dbReference>
<dbReference type="PANTHER" id="PTHR33493">
    <property type="entry name" value="LATE EMBRYOGENESIS ABUNDANT PROTEIN 6-RELATED"/>
    <property type="match status" value="1"/>
</dbReference>
<gene>
    <name evidence="3" type="ORF">J5N97_006483</name>
</gene>
<dbReference type="OrthoDB" id="758082at2759"/>
<reference evidence="3" key="1">
    <citation type="submission" date="2021-03" db="EMBL/GenBank/DDBJ databases">
        <authorList>
            <person name="Li Z."/>
            <person name="Yang C."/>
        </authorList>
    </citation>
    <scope>NUCLEOTIDE SEQUENCE</scope>
    <source>
        <strain evidence="3">Dzin_1.0</strain>
        <tissue evidence="3">Leaf</tissue>
    </source>
</reference>
<feature type="region of interest" description="Disordered" evidence="2">
    <location>
        <begin position="1"/>
        <end position="137"/>
    </location>
</feature>